<dbReference type="SMART" id="SM00454">
    <property type="entry name" value="SAM"/>
    <property type="match status" value="1"/>
</dbReference>
<dbReference type="PROSITE" id="PS50105">
    <property type="entry name" value="SAM_DOMAIN"/>
    <property type="match status" value="1"/>
</dbReference>
<evidence type="ECO:0000259" key="2">
    <source>
        <dbReference type="PROSITE" id="PS50105"/>
    </source>
</evidence>
<feature type="compositionally biased region" description="Polar residues" evidence="1">
    <location>
        <begin position="513"/>
        <end position="522"/>
    </location>
</feature>
<dbReference type="GO" id="GO:0005925">
    <property type="term" value="C:focal adhesion"/>
    <property type="evidence" value="ECO:0007669"/>
    <property type="project" value="TreeGrafter"/>
</dbReference>
<accession>A0A0L7L2P0</accession>
<dbReference type="AlphaFoldDB" id="A0A0L7L2P0"/>
<feature type="region of interest" description="Disordered" evidence="1">
    <location>
        <begin position="39"/>
        <end position="110"/>
    </location>
</feature>
<organism evidence="3 4">
    <name type="scientific">Operophtera brumata</name>
    <name type="common">Winter moth</name>
    <name type="synonym">Phalaena brumata</name>
    <dbReference type="NCBI Taxonomy" id="104452"/>
    <lineage>
        <taxon>Eukaryota</taxon>
        <taxon>Metazoa</taxon>
        <taxon>Ecdysozoa</taxon>
        <taxon>Arthropoda</taxon>
        <taxon>Hexapoda</taxon>
        <taxon>Insecta</taxon>
        <taxon>Pterygota</taxon>
        <taxon>Neoptera</taxon>
        <taxon>Endopterygota</taxon>
        <taxon>Lepidoptera</taxon>
        <taxon>Glossata</taxon>
        <taxon>Ditrysia</taxon>
        <taxon>Geometroidea</taxon>
        <taxon>Geometridae</taxon>
        <taxon>Larentiinae</taxon>
        <taxon>Operophtera</taxon>
    </lineage>
</organism>
<feature type="compositionally biased region" description="Polar residues" evidence="1">
    <location>
        <begin position="50"/>
        <end position="66"/>
    </location>
</feature>
<comment type="caution">
    <text evidence="3">The sequence shown here is derived from an EMBL/GenBank/DDBJ whole genome shotgun (WGS) entry which is preliminary data.</text>
</comment>
<dbReference type="STRING" id="104452.A0A0L7L2P0"/>
<feature type="compositionally biased region" description="Low complexity" evidence="1">
    <location>
        <begin position="80"/>
        <end position="99"/>
    </location>
</feature>
<dbReference type="Pfam" id="PF00536">
    <property type="entry name" value="SAM_1"/>
    <property type="match status" value="2"/>
</dbReference>
<dbReference type="InterPro" id="IPR001660">
    <property type="entry name" value="SAM"/>
</dbReference>
<dbReference type="GO" id="GO:0007409">
    <property type="term" value="P:axonogenesis"/>
    <property type="evidence" value="ECO:0007669"/>
    <property type="project" value="TreeGrafter"/>
</dbReference>
<protein>
    <recommendedName>
        <fullName evidence="2">SAM domain-containing protein</fullName>
    </recommendedName>
</protein>
<proteinExistence type="predicted"/>
<dbReference type="GO" id="GO:0035591">
    <property type="term" value="F:signaling adaptor activity"/>
    <property type="evidence" value="ECO:0007669"/>
    <property type="project" value="TreeGrafter"/>
</dbReference>
<dbReference type="SUPFAM" id="SSF47769">
    <property type="entry name" value="SAM/Pointed domain"/>
    <property type="match status" value="2"/>
</dbReference>
<reference evidence="3 4" key="1">
    <citation type="journal article" date="2015" name="Genome Biol. Evol.">
        <title>The genome of winter moth (Operophtera brumata) provides a genomic perspective on sexual dimorphism and phenology.</title>
        <authorList>
            <person name="Derks M.F."/>
            <person name="Smit S."/>
            <person name="Salis L."/>
            <person name="Schijlen E."/>
            <person name="Bossers A."/>
            <person name="Mateman C."/>
            <person name="Pijl A.S."/>
            <person name="de Ridder D."/>
            <person name="Groenen M.A."/>
            <person name="Visser M.E."/>
            <person name="Megens H.J."/>
        </authorList>
    </citation>
    <scope>NUCLEOTIDE SEQUENCE [LARGE SCALE GENOMIC DNA]</scope>
    <source>
        <strain evidence="3">WM2013NL</strain>
        <tissue evidence="3">Head and thorax</tissue>
    </source>
</reference>
<feature type="compositionally biased region" description="Basic and acidic residues" evidence="1">
    <location>
        <begin position="554"/>
        <end position="565"/>
    </location>
</feature>
<evidence type="ECO:0000256" key="1">
    <source>
        <dbReference type="SAM" id="MobiDB-lite"/>
    </source>
</evidence>
<dbReference type="EMBL" id="JTDY01003329">
    <property type="protein sequence ID" value="KOB69722.1"/>
    <property type="molecule type" value="Genomic_DNA"/>
</dbReference>
<dbReference type="Proteomes" id="UP000037510">
    <property type="component" value="Unassembled WGS sequence"/>
</dbReference>
<evidence type="ECO:0000313" key="3">
    <source>
        <dbReference type="EMBL" id="KOB69722.1"/>
    </source>
</evidence>
<feature type="compositionally biased region" description="Basic and acidic residues" evidence="1">
    <location>
        <begin position="481"/>
        <end position="490"/>
    </location>
</feature>
<feature type="compositionally biased region" description="Low complexity" evidence="1">
    <location>
        <begin position="457"/>
        <end position="466"/>
    </location>
</feature>
<dbReference type="GO" id="GO:0019903">
    <property type="term" value="F:protein phosphatase binding"/>
    <property type="evidence" value="ECO:0007669"/>
    <property type="project" value="TreeGrafter"/>
</dbReference>
<name>A0A0L7L2P0_OPEBR</name>
<dbReference type="GO" id="GO:0007185">
    <property type="term" value="P:cell surface receptor protein tyrosine phosphatase signaling pathway"/>
    <property type="evidence" value="ECO:0007669"/>
    <property type="project" value="TreeGrafter"/>
</dbReference>
<evidence type="ECO:0000313" key="4">
    <source>
        <dbReference type="Proteomes" id="UP000037510"/>
    </source>
</evidence>
<keyword evidence="4" id="KW-1185">Reference proteome</keyword>
<dbReference type="PANTHER" id="PTHR24155">
    <property type="entry name" value="OSTEOCLAST-STIMULATING FACTOR 1"/>
    <property type="match status" value="1"/>
</dbReference>
<feature type="compositionally biased region" description="Low complexity" evidence="1">
    <location>
        <begin position="362"/>
        <end position="371"/>
    </location>
</feature>
<dbReference type="PANTHER" id="PTHR24155:SF11">
    <property type="entry name" value="CASKIN, ISOFORM B"/>
    <property type="match status" value="1"/>
</dbReference>
<dbReference type="InterPro" id="IPR013761">
    <property type="entry name" value="SAM/pointed_sf"/>
</dbReference>
<feature type="region of interest" description="Disordered" evidence="1">
    <location>
        <begin position="344"/>
        <end position="371"/>
    </location>
</feature>
<dbReference type="FunFam" id="1.10.150.50:FF:000028">
    <property type="entry name" value="caskin-2 isoform X2"/>
    <property type="match status" value="1"/>
</dbReference>
<gene>
    <name evidence="3" type="ORF">OBRU01_16588</name>
</gene>
<dbReference type="GO" id="GO:0030424">
    <property type="term" value="C:axon"/>
    <property type="evidence" value="ECO:0007669"/>
    <property type="project" value="TreeGrafter"/>
</dbReference>
<feature type="compositionally biased region" description="Polar residues" evidence="1">
    <location>
        <begin position="492"/>
        <end position="505"/>
    </location>
</feature>
<feature type="compositionally biased region" description="Pro residues" evidence="1">
    <location>
        <begin position="470"/>
        <end position="479"/>
    </location>
</feature>
<feature type="region of interest" description="Disordered" evidence="1">
    <location>
        <begin position="457"/>
        <end position="569"/>
    </location>
</feature>
<sequence length="599" mass="65478">MPRAKSNSTRSNRTRLHIHEVRSEFICIDPASSLVVPGDAFGTPQHRRSGSSFGSQGYASCEEQQYPQPPDTPSHSRDYGSTVSGVSGVSGASGSLGKSPAGGGTFTFPPPSQPLTHKAAVYYHHQLALSDDQGIDMTQDTDIIHACLAELQMEEYARLFIDAGYDLPTVTRMTPEDLTAVGIKKPNHRKRLKAELANLNVPDTLPDYIPDLEDMGIVRLGHQKKILLAIKRVKDIRAGKRSISNQGSLDFTRIQPGQTLYPREQYQQWQQTRSYHKPPDLNHLNFDAIPTPVCGTDLVPIQIRHPRGKSLESLEDPSERGSHSTFSPDAGLYYVGGQWRRSYDDGDITPTNDSSYEGGGTLPRPRGLVRPRPVAKIAATPAYRDKSPDYAYDEIAYSARLQRVAYGASPHVARKPPPDPPKRQSSQYAPFTRFGQTTVEIHPEKSLPLSLPAYPSSDSLSVSLDSTGLLPPPPAPSSPPRRYEEDKLRTGSDASFKSNSSTESDSIPFANENAGTIKQNRGQIGGRPHTGEYGRAGMGLPPRGDLKPATPHALPEHKEEGKSGEPVDVLNDIGNMLANLTDELDAMLEEEKRQGLASS</sequence>
<dbReference type="Gene3D" id="1.10.150.50">
    <property type="entry name" value="Transcription Factor, Ets-1"/>
    <property type="match status" value="2"/>
</dbReference>
<feature type="domain" description="SAM" evidence="2">
    <location>
        <begin position="148"/>
        <end position="202"/>
    </location>
</feature>